<feature type="transmembrane region" description="Helical" evidence="9">
    <location>
        <begin position="94"/>
        <end position="111"/>
    </location>
</feature>
<gene>
    <name evidence="9 12" type="primary">lspA</name>
    <name evidence="12" type="ORF">GKIL_2980</name>
</gene>
<keyword evidence="7 9" id="KW-1133">Transmembrane helix</keyword>
<dbReference type="PANTHER" id="PTHR33695">
    <property type="entry name" value="LIPOPROTEIN SIGNAL PEPTIDASE"/>
    <property type="match status" value="1"/>
</dbReference>
<evidence type="ECO:0000256" key="6">
    <source>
        <dbReference type="ARBA" id="ARBA00022801"/>
    </source>
</evidence>
<keyword evidence="5 9" id="KW-0064">Aspartyl protease</keyword>
<dbReference type="RefSeq" id="WP_023174468.1">
    <property type="nucleotide sequence ID" value="NC_022600.1"/>
</dbReference>
<keyword evidence="12" id="KW-0449">Lipoprotein</keyword>
<dbReference type="STRING" id="1183438.GKIL_2980"/>
<feature type="active site" evidence="9">
    <location>
        <position position="116"/>
    </location>
</feature>
<dbReference type="OrthoDB" id="9810259at2"/>
<evidence type="ECO:0000313" key="12">
    <source>
        <dbReference type="EMBL" id="AGY59226.1"/>
    </source>
</evidence>
<dbReference type="UniPathway" id="UPA00665"/>
<dbReference type="PATRIC" id="fig|1183438.3.peg.2937"/>
<dbReference type="EC" id="3.4.23.36" evidence="9"/>
<keyword evidence="8 9" id="KW-0472">Membrane</keyword>
<dbReference type="HOGENOM" id="CLU_083252_3_2_3"/>
<evidence type="ECO:0000256" key="3">
    <source>
        <dbReference type="ARBA" id="ARBA00022670"/>
    </source>
</evidence>
<dbReference type="GO" id="GO:0006508">
    <property type="term" value="P:proteolysis"/>
    <property type="evidence" value="ECO:0007669"/>
    <property type="project" value="UniProtKB-KW"/>
</dbReference>
<comment type="subcellular location">
    <subcellularLocation>
        <location evidence="9">Cell inner membrane</location>
        <topology evidence="9">Multi-pass membrane protein</topology>
    </subcellularLocation>
</comment>
<comment type="similarity">
    <text evidence="1 9 11">Belongs to the peptidase A8 family.</text>
</comment>
<evidence type="ECO:0000256" key="2">
    <source>
        <dbReference type="ARBA" id="ARBA00022475"/>
    </source>
</evidence>
<evidence type="ECO:0000313" key="13">
    <source>
        <dbReference type="Proteomes" id="UP000017396"/>
    </source>
</evidence>
<evidence type="ECO:0000256" key="1">
    <source>
        <dbReference type="ARBA" id="ARBA00006139"/>
    </source>
</evidence>
<evidence type="ECO:0000256" key="10">
    <source>
        <dbReference type="RuleBase" id="RU000594"/>
    </source>
</evidence>
<comment type="caution">
    <text evidence="9">Lacks conserved residue(s) required for the propagation of feature annotation.</text>
</comment>
<dbReference type="PROSITE" id="PS00855">
    <property type="entry name" value="SPASE_II"/>
    <property type="match status" value="1"/>
</dbReference>
<name>U5QJX3_GLOK1</name>
<comment type="catalytic activity">
    <reaction evidence="9 10">
        <text>Release of signal peptides from bacterial membrane prolipoproteins. Hydrolyzes -Xaa-Yaa-Zaa-|-(S,diacylglyceryl)Cys-, in which Xaa is hydrophobic (preferably Leu), and Yaa (Ala or Ser) and Zaa (Gly or Ala) have small, neutral side chains.</text>
        <dbReference type="EC" id="3.4.23.36"/>
    </reaction>
</comment>
<comment type="function">
    <text evidence="9 10">This protein specifically catalyzes the removal of signal peptides from prolipoproteins.</text>
</comment>
<organism evidence="12 13">
    <name type="scientific">Gloeobacter kilaueensis (strain ATCC BAA-2537 / CCAP 1431/1 / ULC 316 / JS1)</name>
    <dbReference type="NCBI Taxonomy" id="1183438"/>
    <lineage>
        <taxon>Bacteria</taxon>
        <taxon>Bacillati</taxon>
        <taxon>Cyanobacteriota</taxon>
        <taxon>Cyanophyceae</taxon>
        <taxon>Gloeobacterales</taxon>
        <taxon>Gloeobacteraceae</taxon>
        <taxon>Gloeobacter</taxon>
    </lineage>
</organism>
<dbReference type="PRINTS" id="PR00781">
    <property type="entry name" value="LIPOSIGPTASE"/>
</dbReference>
<dbReference type="KEGG" id="glj:GKIL_2980"/>
<proteinExistence type="inferred from homology"/>
<keyword evidence="2 9" id="KW-1003">Cell membrane</keyword>
<dbReference type="GO" id="GO:0005886">
    <property type="term" value="C:plasma membrane"/>
    <property type="evidence" value="ECO:0007669"/>
    <property type="project" value="UniProtKB-SubCell"/>
</dbReference>
<evidence type="ECO:0000256" key="7">
    <source>
        <dbReference type="ARBA" id="ARBA00022989"/>
    </source>
</evidence>
<dbReference type="EMBL" id="CP003587">
    <property type="protein sequence ID" value="AGY59226.1"/>
    <property type="molecule type" value="Genomic_DNA"/>
</dbReference>
<accession>U5QJX3</accession>
<dbReference type="PANTHER" id="PTHR33695:SF1">
    <property type="entry name" value="LIPOPROTEIN SIGNAL PEPTIDASE"/>
    <property type="match status" value="1"/>
</dbReference>
<sequence length="169" mass="18541">MRWKNPWFWLVAALAIAIDRLTKFWAASQLLTGESVPLLPNILHLTLTKNSGAAFSLFAGGSDWLKWISLIVSVALLIYGLVGPRFGIWEQIGFGLLLGGAIGNGFDRFAFGEVTDFLEFRFIQFPVFNGADIAINLGLACLLIGTFLSEQRSKSNLSPQPRPPQGEGE</sequence>
<dbReference type="NCBIfam" id="TIGR00077">
    <property type="entry name" value="lspA"/>
    <property type="match status" value="1"/>
</dbReference>
<keyword evidence="6 9" id="KW-0378">Hydrolase</keyword>
<keyword evidence="3 9" id="KW-0645">Protease</keyword>
<reference evidence="12 13" key="1">
    <citation type="journal article" date="2013" name="PLoS ONE">
        <title>Cultivation and Complete Genome Sequencing of Gloeobacter kilaueensis sp. nov., from a Lava Cave in Kilauea Caldera, Hawai'i.</title>
        <authorList>
            <person name="Saw J.H."/>
            <person name="Schatz M."/>
            <person name="Brown M.V."/>
            <person name="Kunkel D.D."/>
            <person name="Foster J.S."/>
            <person name="Shick H."/>
            <person name="Christensen S."/>
            <person name="Hou S."/>
            <person name="Wan X."/>
            <person name="Donachie S.P."/>
        </authorList>
    </citation>
    <scope>NUCLEOTIDE SEQUENCE [LARGE SCALE GENOMIC DNA]</scope>
    <source>
        <strain evidence="13">JS</strain>
    </source>
</reference>
<dbReference type="HAMAP" id="MF_00161">
    <property type="entry name" value="LspA"/>
    <property type="match status" value="1"/>
</dbReference>
<dbReference type="eggNOG" id="COG0597">
    <property type="taxonomic scope" value="Bacteria"/>
</dbReference>
<evidence type="ECO:0000256" key="9">
    <source>
        <dbReference type="HAMAP-Rule" id="MF_00161"/>
    </source>
</evidence>
<keyword evidence="13" id="KW-1185">Reference proteome</keyword>
<feature type="active site" evidence="9">
    <location>
        <position position="132"/>
    </location>
</feature>
<dbReference type="Proteomes" id="UP000017396">
    <property type="component" value="Chromosome"/>
</dbReference>
<dbReference type="AlphaFoldDB" id="U5QJX3"/>
<evidence type="ECO:0000256" key="4">
    <source>
        <dbReference type="ARBA" id="ARBA00022692"/>
    </source>
</evidence>
<protein>
    <recommendedName>
        <fullName evidence="9">Lipoprotein signal peptidase</fullName>
        <ecNumber evidence="9">3.4.23.36</ecNumber>
    </recommendedName>
    <alternativeName>
        <fullName evidence="9">Prolipoprotein signal peptidase</fullName>
    </alternativeName>
    <alternativeName>
        <fullName evidence="9">Signal peptidase II</fullName>
        <shortName evidence="9">SPase II</shortName>
    </alternativeName>
</protein>
<dbReference type="GO" id="GO:0004190">
    <property type="term" value="F:aspartic-type endopeptidase activity"/>
    <property type="evidence" value="ECO:0007669"/>
    <property type="project" value="UniProtKB-UniRule"/>
</dbReference>
<keyword evidence="9" id="KW-0997">Cell inner membrane</keyword>
<dbReference type="Pfam" id="PF01252">
    <property type="entry name" value="Peptidase_A8"/>
    <property type="match status" value="1"/>
</dbReference>
<evidence type="ECO:0000256" key="5">
    <source>
        <dbReference type="ARBA" id="ARBA00022750"/>
    </source>
</evidence>
<keyword evidence="4 9" id="KW-0812">Transmembrane</keyword>
<evidence type="ECO:0000256" key="11">
    <source>
        <dbReference type="RuleBase" id="RU004181"/>
    </source>
</evidence>
<evidence type="ECO:0000256" key="8">
    <source>
        <dbReference type="ARBA" id="ARBA00023136"/>
    </source>
</evidence>
<feature type="transmembrane region" description="Helical" evidence="9">
    <location>
        <begin position="64"/>
        <end position="82"/>
    </location>
</feature>
<feature type="transmembrane region" description="Helical" evidence="9">
    <location>
        <begin position="123"/>
        <end position="148"/>
    </location>
</feature>
<dbReference type="InterPro" id="IPR001872">
    <property type="entry name" value="Peptidase_A8"/>
</dbReference>
<comment type="pathway">
    <text evidence="9">Protein modification; lipoprotein biosynthesis (signal peptide cleavage).</text>
</comment>